<sequence>MEDINTRENKKIKSQLSNQSNLVSSLFNHVSSIHQQLKNTTVKVSLC</sequence>
<organism evidence="1 2">
    <name type="scientific">Cavenderia fasciculata</name>
    <name type="common">Slime mold</name>
    <name type="synonym">Dictyostelium fasciculatum</name>
    <dbReference type="NCBI Taxonomy" id="261658"/>
    <lineage>
        <taxon>Eukaryota</taxon>
        <taxon>Amoebozoa</taxon>
        <taxon>Evosea</taxon>
        <taxon>Eumycetozoa</taxon>
        <taxon>Dictyostelia</taxon>
        <taxon>Acytosteliales</taxon>
        <taxon>Cavenderiaceae</taxon>
        <taxon>Cavenderia</taxon>
    </lineage>
</organism>
<dbReference type="GeneID" id="14867550"/>
<proteinExistence type="predicted"/>
<dbReference type="AlphaFoldDB" id="F4Q9X3"/>
<evidence type="ECO:0000313" key="1">
    <source>
        <dbReference type="EMBL" id="EGG15492.1"/>
    </source>
</evidence>
<reference evidence="2" key="1">
    <citation type="journal article" date="2011" name="Genome Res.">
        <title>Phylogeny-wide analysis of social amoeba genomes highlights ancient origins for complex intercellular communication.</title>
        <authorList>
            <person name="Heidel A.J."/>
            <person name="Lawal H.M."/>
            <person name="Felder M."/>
            <person name="Schilde C."/>
            <person name="Helps N.R."/>
            <person name="Tunggal B."/>
            <person name="Rivero F."/>
            <person name="John U."/>
            <person name="Schleicher M."/>
            <person name="Eichinger L."/>
            <person name="Platzer M."/>
            <person name="Noegel A.A."/>
            <person name="Schaap P."/>
            <person name="Gloeckner G."/>
        </authorList>
    </citation>
    <scope>NUCLEOTIDE SEQUENCE [LARGE SCALE GENOMIC DNA]</scope>
    <source>
        <strain evidence="2">SH3</strain>
    </source>
</reference>
<evidence type="ECO:0000313" key="2">
    <source>
        <dbReference type="Proteomes" id="UP000007797"/>
    </source>
</evidence>
<dbReference type="RefSeq" id="XP_004354234.1">
    <property type="nucleotide sequence ID" value="XM_004354182.1"/>
</dbReference>
<dbReference type="KEGG" id="dfa:DFA_10332"/>
<dbReference type="EMBL" id="GL883026">
    <property type="protein sequence ID" value="EGG15492.1"/>
    <property type="molecule type" value="Genomic_DNA"/>
</dbReference>
<protein>
    <submittedName>
        <fullName evidence="1">Uncharacterized protein</fullName>
    </submittedName>
</protein>
<accession>F4Q9X3</accession>
<name>F4Q9X3_CACFS</name>
<keyword evidence="2" id="KW-1185">Reference proteome</keyword>
<dbReference type="Proteomes" id="UP000007797">
    <property type="component" value="Unassembled WGS sequence"/>
</dbReference>
<gene>
    <name evidence="1" type="ORF">DFA_10332</name>
</gene>